<dbReference type="PANTHER" id="PTHR16223:SF125">
    <property type="entry name" value="OS08G0506700 PROTEIN"/>
    <property type="match status" value="1"/>
</dbReference>
<feature type="chain" id="PRO_5045037426" description="BHLH domain-containing protein" evidence="7">
    <location>
        <begin position="22"/>
        <end position="559"/>
    </location>
</feature>
<keyword evidence="2" id="KW-0805">Transcription regulation</keyword>
<evidence type="ECO:0000256" key="6">
    <source>
        <dbReference type="SAM" id="MobiDB-lite"/>
    </source>
</evidence>
<evidence type="ECO:0000259" key="8">
    <source>
        <dbReference type="PROSITE" id="PS50888"/>
    </source>
</evidence>
<gene>
    <name evidence="9" type="ORF">CSSPJE1EN1_LOCUS8363</name>
</gene>
<dbReference type="InterPro" id="IPR011598">
    <property type="entry name" value="bHLH_dom"/>
</dbReference>
<dbReference type="Proteomes" id="UP001497444">
    <property type="component" value="Chromosome 15"/>
</dbReference>
<dbReference type="Gene3D" id="4.10.280.10">
    <property type="entry name" value="Helix-loop-helix DNA-binding domain"/>
    <property type="match status" value="1"/>
</dbReference>
<accession>A0ABP0WBI1</accession>
<dbReference type="PROSITE" id="PS50888">
    <property type="entry name" value="BHLH"/>
    <property type="match status" value="1"/>
</dbReference>
<dbReference type="SMART" id="SM00353">
    <property type="entry name" value="HLH"/>
    <property type="match status" value="1"/>
</dbReference>
<comment type="subcellular location">
    <subcellularLocation>
        <location evidence="1">Nucleus</location>
    </subcellularLocation>
</comment>
<feature type="domain" description="BHLH" evidence="8">
    <location>
        <begin position="479"/>
        <end position="529"/>
    </location>
</feature>
<dbReference type="InterPro" id="IPR036638">
    <property type="entry name" value="HLH_DNA-bd_sf"/>
</dbReference>
<feature type="compositionally biased region" description="Polar residues" evidence="6">
    <location>
        <begin position="350"/>
        <end position="370"/>
    </location>
</feature>
<keyword evidence="4" id="KW-0539">Nucleus</keyword>
<feature type="signal peptide" evidence="7">
    <location>
        <begin position="1"/>
        <end position="21"/>
    </location>
</feature>
<keyword evidence="7" id="KW-0732">Signal</keyword>
<dbReference type="SUPFAM" id="SSF47459">
    <property type="entry name" value="HLH, helix-loop-helix DNA-binding domain"/>
    <property type="match status" value="1"/>
</dbReference>
<keyword evidence="5" id="KW-0175">Coiled coil</keyword>
<feature type="region of interest" description="Disordered" evidence="6">
    <location>
        <begin position="350"/>
        <end position="380"/>
    </location>
</feature>
<reference evidence="9" key="1">
    <citation type="submission" date="2024-02" db="EMBL/GenBank/DDBJ databases">
        <authorList>
            <consortium name="ELIXIR-Norway"/>
            <consortium name="Elixir Norway"/>
        </authorList>
    </citation>
    <scope>NUCLEOTIDE SEQUENCE</scope>
</reference>
<evidence type="ECO:0000256" key="3">
    <source>
        <dbReference type="ARBA" id="ARBA00023163"/>
    </source>
</evidence>
<organism evidence="9 10">
    <name type="scientific">Sphagnum jensenii</name>
    <dbReference type="NCBI Taxonomy" id="128206"/>
    <lineage>
        <taxon>Eukaryota</taxon>
        <taxon>Viridiplantae</taxon>
        <taxon>Streptophyta</taxon>
        <taxon>Embryophyta</taxon>
        <taxon>Bryophyta</taxon>
        <taxon>Sphagnophytina</taxon>
        <taxon>Sphagnopsida</taxon>
        <taxon>Sphagnales</taxon>
        <taxon>Sphagnaceae</taxon>
        <taxon>Sphagnum</taxon>
    </lineage>
</organism>
<evidence type="ECO:0000256" key="5">
    <source>
        <dbReference type="SAM" id="Coils"/>
    </source>
</evidence>
<evidence type="ECO:0000313" key="9">
    <source>
        <dbReference type="EMBL" id="CAK9262885.1"/>
    </source>
</evidence>
<sequence length="559" mass="60031">MMQCFFLHVCVVLILSWYGLSDMSNGDEEFSAMLEGDHHNLAQMTLASAMALTSSPVLVGMGSSGAGAEQMQGSPFISHYSSSLPGGFSISSSDRGRQLASATRWGTNLSGGGGGGVDASDVLEAAQAVRVTSRSRALLQQQQPLWPSIAEQEKVELDSKNQIMKLAANTSHLNNSRFNPISYASSLGSNPPSRLLSGGGLQRYHSAPSSLLQSLTDCHEDAFSQVSSPLGGNTGGNRDSLRDNHVAASFCSENHNLTSITEGVVQQMETDDKLSNAAHFSHQYNQFLSPPTKSEKRASFVLNPVFGGDPDDRLGNQRQLGRDNLLRQSSLPADWLTVLQDSIDETIDLSSQFPSITSPDESLSGATSEETGAGASGKSSIYSRDDSFLVSDTVSGGLWSSPTSPVSLIGGKRLHGVLGETTVDTAVSGKGSLRGRLGEPGTLIRHSSLPATINRPTSPVFDDLDDISVPYQTRAKRGCATHPRSIAERVRRTKISERMKRLQDLVPNMDKQTNTSDMLDEAVEYVKQLQQQVKELSDTAAQLRELQGQRLTAEGKESL</sequence>
<name>A0ABP0WBI1_9BRYO</name>
<proteinExistence type="predicted"/>
<protein>
    <recommendedName>
        <fullName evidence="8">BHLH domain-containing protein</fullName>
    </recommendedName>
</protein>
<evidence type="ECO:0000256" key="7">
    <source>
        <dbReference type="SAM" id="SignalP"/>
    </source>
</evidence>
<keyword evidence="10" id="KW-1185">Reference proteome</keyword>
<dbReference type="Pfam" id="PF00010">
    <property type="entry name" value="HLH"/>
    <property type="match status" value="1"/>
</dbReference>
<evidence type="ECO:0000313" key="10">
    <source>
        <dbReference type="Proteomes" id="UP001497444"/>
    </source>
</evidence>
<feature type="coiled-coil region" evidence="5">
    <location>
        <begin position="519"/>
        <end position="549"/>
    </location>
</feature>
<evidence type="ECO:0000256" key="1">
    <source>
        <dbReference type="ARBA" id="ARBA00004123"/>
    </source>
</evidence>
<evidence type="ECO:0000256" key="4">
    <source>
        <dbReference type="ARBA" id="ARBA00023242"/>
    </source>
</evidence>
<dbReference type="PANTHER" id="PTHR16223">
    <property type="entry name" value="TRANSCRIPTION FACTOR BHLH83-RELATED"/>
    <property type="match status" value="1"/>
</dbReference>
<dbReference type="InterPro" id="IPR045843">
    <property type="entry name" value="IND-like"/>
</dbReference>
<evidence type="ECO:0000256" key="2">
    <source>
        <dbReference type="ARBA" id="ARBA00023015"/>
    </source>
</evidence>
<dbReference type="EMBL" id="OZ020110">
    <property type="protein sequence ID" value="CAK9262885.1"/>
    <property type="molecule type" value="Genomic_DNA"/>
</dbReference>
<keyword evidence="3" id="KW-0804">Transcription</keyword>